<dbReference type="PROSITE" id="PS50271">
    <property type="entry name" value="ZF_UBP"/>
    <property type="match status" value="1"/>
</dbReference>
<dbReference type="InterPro" id="IPR001607">
    <property type="entry name" value="Znf_UBP"/>
</dbReference>
<accession>A0A0K1PYX6</accession>
<evidence type="ECO:0000259" key="1">
    <source>
        <dbReference type="PROSITE" id="PS50271"/>
    </source>
</evidence>
<dbReference type="KEGG" id="llu:AKJ09_05384"/>
<feature type="domain" description="UBP-type" evidence="1">
    <location>
        <begin position="1"/>
        <end position="99"/>
    </location>
</feature>
<keyword evidence="3" id="KW-1185">Reference proteome</keyword>
<dbReference type="AlphaFoldDB" id="A0A0K1PYX6"/>
<dbReference type="GO" id="GO:0008270">
    <property type="term" value="F:zinc ion binding"/>
    <property type="evidence" value="ECO:0007669"/>
    <property type="project" value="InterPro"/>
</dbReference>
<dbReference type="Proteomes" id="UP000064967">
    <property type="component" value="Chromosome"/>
</dbReference>
<dbReference type="STRING" id="1391654.AKJ09_05384"/>
<dbReference type="SUPFAM" id="SSF57850">
    <property type="entry name" value="RING/U-box"/>
    <property type="match status" value="1"/>
</dbReference>
<organism evidence="2 3">
    <name type="scientific">Labilithrix luteola</name>
    <dbReference type="NCBI Taxonomy" id="1391654"/>
    <lineage>
        <taxon>Bacteria</taxon>
        <taxon>Pseudomonadati</taxon>
        <taxon>Myxococcota</taxon>
        <taxon>Polyangia</taxon>
        <taxon>Polyangiales</taxon>
        <taxon>Labilitrichaceae</taxon>
        <taxon>Labilithrix</taxon>
    </lineage>
</organism>
<name>A0A0K1PYX6_9BACT</name>
<protein>
    <recommendedName>
        <fullName evidence="1">UBP-type domain-containing protein</fullName>
    </recommendedName>
</protein>
<evidence type="ECO:0000313" key="3">
    <source>
        <dbReference type="Proteomes" id="UP000064967"/>
    </source>
</evidence>
<proteinExistence type="predicted"/>
<gene>
    <name evidence="2" type="ORF">AKJ09_05384</name>
</gene>
<dbReference type="EMBL" id="CP012333">
    <property type="protein sequence ID" value="AKU98720.1"/>
    <property type="molecule type" value="Genomic_DNA"/>
</dbReference>
<dbReference type="RefSeq" id="WP_146649724.1">
    <property type="nucleotide sequence ID" value="NZ_CP012333.1"/>
</dbReference>
<reference evidence="2 3" key="1">
    <citation type="submission" date="2015-08" db="EMBL/GenBank/DDBJ databases">
        <authorList>
            <person name="Babu N.S."/>
            <person name="Beckwith C.J."/>
            <person name="Beseler K.G."/>
            <person name="Brison A."/>
            <person name="Carone J.V."/>
            <person name="Caskin T.P."/>
            <person name="Diamond M."/>
            <person name="Durham M.E."/>
            <person name="Foxe J.M."/>
            <person name="Go M."/>
            <person name="Henderson B.A."/>
            <person name="Jones I.B."/>
            <person name="McGettigan J.A."/>
            <person name="Micheletti S.J."/>
            <person name="Nasrallah M.E."/>
            <person name="Ortiz D."/>
            <person name="Piller C.R."/>
            <person name="Privatt S.R."/>
            <person name="Schneider S.L."/>
            <person name="Sharp S."/>
            <person name="Smith T.C."/>
            <person name="Stanton J.D."/>
            <person name="Ullery H.E."/>
            <person name="Wilson R.J."/>
            <person name="Serrano M.G."/>
            <person name="Buck G."/>
            <person name="Lee V."/>
            <person name="Wang Y."/>
            <person name="Carvalho R."/>
            <person name="Voegtly L."/>
            <person name="Shi R."/>
            <person name="Duckworth R."/>
            <person name="Johnson A."/>
            <person name="Loviza R."/>
            <person name="Walstead R."/>
            <person name="Shah Z."/>
            <person name="Kiflezghi M."/>
            <person name="Wade K."/>
            <person name="Ball S.L."/>
            <person name="Bradley K.W."/>
            <person name="Asai D.J."/>
            <person name="Bowman C.A."/>
            <person name="Russell D.A."/>
            <person name="Pope W.H."/>
            <person name="Jacobs-Sera D."/>
            <person name="Hendrix R.W."/>
            <person name="Hatfull G.F."/>
        </authorList>
    </citation>
    <scope>NUCLEOTIDE SEQUENCE [LARGE SCALE GENOMIC DNA]</scope>
    <source>
        <strain evidence="2 3">DSM 27648</strain>
    </source>
</reference>
<dbReference type="Pfam" id="PF02148">
    <property type="entry name" value="zf-UBP"/>
    <property type="match status" value="1"/>
</dbReference>
<dbReference type="OrthoDB" id="120315at2"/>
<dbReference type="InterPro" id="IPR013083">
    <property type="entry name" value="Znf_RING/FYVE/PHD"/>
</dbReference>
<evidence type="ECO:0000313" key="2">
    <source>
        <dbReference type="EMBL" id="AKU98720.1"/>
    </source>
</evidence>
<sequence length="99" mass="10849">MSKNDSIDLSNPCGHVAHDVKIERVHRPAKGCEECLAMGSGWVHLRVCLTCGHVGCCDSSPNRHATAHNRSTRHPIVTSGEAGETWAYCYPDDQFLSTE</sequence>
<dbReference type="Gene3D" id="3.30.40.10">
    <property type="entry name" value="Zinc/RING finger domain, C3HC4 (zinc finger)"/>
    <property type="match status" value="1"/>
</dbReference>